<reference evidence="1" key="1">
    <citation type="submission" date="2021-10" db="EMBL/GenBank/DDBJ databases">
        <title>Melipona bicolor Genome sequencing and assembly.</title>
        <authorList>
            <person name="Araujo N.S."/>
            <person name="Arias M.C."/>
        </authorList>
    </citation>
    <scope>NUCLEOTIDE SEQUENCE</scope>
    <source>
        <strain evidence="1">USP_2M_L1-L4_2017</strain>
        <tissue evidence="1">Whole body</tissue>
    </source>
</reference>
<accession>A0AA40KS66</accession>
<dbReference type="EMBL" id="JAHYIQ010000006">
    <property type="protein sequence ID" value="KAK1130858.1"/>
    <property type="molecule type" value="Genomic_DNA"/>
</dbReference>
<keyword evidence="2" id="KW-1185">Reference proteome</keyword>
<evidence type="ECO:0000313" key="1">
    <source>
        <dbReference type="EMBL" id="KAK1130858.1"/>
    </source>
</evidence>
<proteinExistence type="predicted"/>
<comment type="caution">
    <text evidence="1">The sequence shown here is derived from an EMBL/GenBank/DDBJ whole genome shotgun (WGS) entry which is preliminary data.</text>
</comment>
<protein>
    <submittedName>
        <fullName evidence="1">Uncharacterized protein</fullName>
    </submittedName>
</protein>
<gene>
    <name evidence="1" type="ORF">K0M31_017162</name>
</gene>
<dbReference type="AlphaFoldDB" id="A0AA40KS66"/>
<organism evidence="1 2">
    <name type="scientific">Melipona bicolor</name>
    <dbReference type="NCBI Taxonomy" id="60889"/>
    <lineage>
        <taxon>Eukaryota</taxon>
        <taxon>Metazoa</taxon>
        <taxon>Ecdysozoa</taxon>
        <taxon>Arthropoda</taxon>
        <taxon>Hexapoda</taxon>
        <taxon>Insecta</taxon>
        <taxon>Pterygota</taxon>
        <taxon>Neoptera</taxon>
        <taxon>Endopterygota</taxon>
        <taxon>Hymenoptera</taxon>
        <taxon>Apocrita</taxon>
        <taxon>Aculeata</taxon>
        <taxon>Apoidea</taxon>
        <taxon>Anthophila</taxon>
        <taxon>Apidae</taxon>
        <taxon>Melipona</taxon>
    </lineage>
</organism>
<dbReference type="Proteomes" id="UP001177670">
    <property type="component" value="Unassembled WGS sequence"/>
</dbReference>
<name>A0AA40KS66_9HYME</name>
<sequence length="135" mass="15203">MRQNGCEKCGRVAVGLGPKTMNYWESGAVNFPADACGKAASTQLIARQENVRYRRRIGESNDHSRFKRRFYEFDKKQPRLQYGVAAELLAELLYVDGEPSRPPIASDFLRFGVARTFHASSCFFFAGRGIGCRVT</sequence>
<evidence type="ECO:0000313" key="2">
    <source>
        <dbReference type="Proteomes" id="UP001177670"/>
    </source>
</evidence>